<dbReference type="SUPFAM" id="SSF88697">
    <property type="entry name" value="PUA domain-like"/>
    <property type="match status" value="1"/>
</dbReference>
<dbReference type="InterPro" id="IPR036974">
    <property type="entry name" value="PUA_sf"/>
</dbReference>
<dbReference type="GO" id="GO:0003723">
    <property type="term" value="F:RNA binding"/>
    <property type="evidence" value="ECO:0007669"/>
    <property type="project" value="InterPro"/>
</dbReference>
<dbReference type="EMBL" id="BARV01038683">
    <property type="protein sequence ID" value="GAI49942.1"/>
    <property type="molecule type" value="Genomic_DNA"/>
</dbReference>
<dbReference type="AlphaFoldDB" id="X1P0V5"/>
<sequence>FNTGACVAVVDMEGKEFARGLTSYSSDEIEKIKGKKSSEIEKTLGYKDYDEVIHRDNLVILKE</sequence>
<organism evidence="2">
    <name type="scientific">marine sediment metagenome</name>
    <dbReference type="NCBI Taxonomy" id="412755"/>
    <lineage>
        <taxon>unclassified sequences</taxon>
        <taxon>metagenomes</taxon>
        <taxon>ecological metagenomes</taxon>
    </lineage>
</organism>
<dbReference type="CDD" id="cd21157">
    <property type="entry name" value="PUA_G5K"/>
    <property type="match status" value="1"/>
</dbReference>
<dbReference type="PROSITE" id="PS50890">
    <property type="entry name" value="PUA"/>
    <property type="match status" value="1"/>
</dbReference>
<dbReference type="InterPro" id="IPR015947">
    <property type="entry name" value="PUA-like_sf"/>
</dbReference>
<protein>
    <recommendedName>
        <fullName evidence="1">PUA domain-containing protein</fullName>
    </recommendedName>
</protein>
<name>X1P0V5_9ZZZZ</name>
<feature type="domain" description="PUA" evidence="1">
    <location>
        <begin position="1"/>
        <end position="43"/>
    </location>
</feature>
<gene>
    <name evidence="2" type="ORF">S06H3_59520</name>
</gene>
<accession>X1P0V5</accession>
<reference evidence="2" key="1">
    <citation type="journal article" date="2014" name="Front. Microbiol.">
        <title>High frequency of phylogenetically diverse reductive dehalogenase-homologous genes in deep subseafloor sedimentary metagenomes.</title>
        <authorList>
            <person name="Kawai M."/>
            <person name="Futagami T."/>
            <person name="Toyoda A."/>
            <person name="Takaki Y."/>
            <person name="Nishi S."/>
            <person name="Hori S."/>
            <person name="Arai W."/>
            <person name="Tsubouchi T."/>
            <person name="Morono Y."/>
            <person name="Uchiyama I."/>
            <person name="Ito T."/>
            <person name="Fujiyama A."/>
            <person name="Inagaki F."/>
            <person name="Takami H."/>
        </authorList>
    </citation>
    <scope>NUCLEOTIDE SEQUENCE</scope>
    <source>
        <strain evidence="2">Expedition CK06-06</strain>
    </source>
</reference>
<comment type="caution">
    <text evidence="2">The sequence shown here is derived from an EMBL/GenBank/DDBJ whole genome shotgun (WGS) entry which is preliminary data.</text>
</comment>
<dbReference type="Gene3D" id="2.30.130.10">
    <property type="entry name" value="PUA domain"/>
    <property type="match status" value="1"/>
</dbReference>
<feature type="non-terminal residue" evidence="2">
    <location>
        <position position="1"/>
    </location>
</feature>
<proteinExistence type="predicted"/>
<dbReference type="InterPro" id="IPR002478">
    <property type="entry name" value="PUA"/>
</dbReference>
<evidence type="ECO:0000313" key="2">
    <source>
        <dbReference type="EMBL" id="GAI49942.1"/>
    </source>
</evidence>
<dbReference type="Pfam" id="PF01472">
    <property type="entry name" value="PUA"/>
    <property type="match status" value="1"/>
</dbReference>
<evidence type="ECO:0000259" key="1">
    <source>
        <dbReference type="Pfam" id="PF01472"/>
    </source>
</evidence>